<reference evidence="1" key="2">
    <citation type="submission" date="2023-01" db="EMBL/GenBank/DDBJ databases">
        <authorList>
            <person name="Sun Q."/>
            <person name="Evtushenko L."/>
        </authorList>
    </citation>
    <scope>NUCLEOTIDE SEQUENCE</scope>
    <source>
        <strain evidence="1">VKM B-2789</strain>
    </source>
</reference>
<sequence>MAGPCQRHRAAGALEQAHAERVLEQLDLPTERWLGEIEAHGCAAEMEFFGDGNKAAEMAKLEHRSKNGINRCQEQFIVASNVT</sequence>
<dbReference type="AlphaFoldDB" id="A0A9W6JZ50"/>
<comment type="caution">
    <text evidence="1">The sequence shown here is derived from an EMBL/GenBank/DDBJ whole genome shotgun (WGS) entry which is preliminary data.</text>
</comment>
<evidence type="ECO:0000313" key="1">
    <source>
        <dbReference type="EMBL" id="GLK85817.1"/>
    </source>
</evidence>
<dbReference type="Proteomes" id="UP001143330">
    <property type="component" value="Unassembled WGS sequence"/>
</dbReference>
<accession>A0A9W6JZ50</accession>
<dbReference type="EMBL" id="BSFM01000017">
    <property type="protein sequence ID" value="GLK85817.1"/>
    <property type="molecule type" value="Genomic_DNA"/>
</dbReference>
<name>A0A9W6JZ50_9HYPH</name>
<dbReference type="AntiFam" id="ANF00169">
    <property type="entry name" value="Shadow ORF (opposite dgdR)"/>
</dbReference>
<reference evidence="1" key="1">
    <citation type="journal article" date="2014" name="Int. J. Syst. Evol. Microbiol.">
        <title>Complete genome sequence of Corynebacterium casei LMG S-19264T (=DSM 44701T), isolated from a smear-ripened cheese.</title>
        <authorList>
            <consortium name="US DOE Joint Genome Institute (JGI-PGF)"/>
            <person name="Walter F."/>
            <person name="Albersmeier A."/>
            <person name="Kalinowski J."/>
            <person name="Ruckert C."/>
        </authorList>
    </citation>
    <scope>NUCLEOTIDE SEQUENCE</scope>
    <source>
        <strain evidence="1">VKM B-2789</strain>
    </source>
</reference>
<protein>
    <submittedName>
        <fullName evidence="1">Uncharacterized protein</fullName>
    </submittedName>
</protein>
<gene>
    <name evidence="1" type="ORF">GCM10017653_38870</name>
</gene>
<proteinExistence type="predicted"/>
<evidence type="ECO:0000313" key="2">
    <source>
        <dbReference type="Proteomes" id="UP001143330"/>
    </source>
</evidence>
<organism evidence="1 2">
    <name type="scientific">Ancylobacter defluvii</name>
    <dbReference type="NCBI Taxonomy" id="1282440"/>
    <lineage>
        <taxon>Bacteria</taxon>
        <taxon>Pseudomonadati</taxon>
        <taxon>Pseudomonadota</taxon>
        <taxon>Alphaproteobacteria</taxon>
        <taxon>Hyphomicrobiales</taxon>
        <taxon>Xanthobacteraceae</taxon>
        <taxon>Ancylobacter</taxon>
    </lineage>
</organism>
<keyword evidence="2" id="KW-1185">Reference proteome</keyword>